<keyword evidence="2" id="KW-1185">Reference proteome</keyword>
<comment type="caution">
    <text evidence="1">The sequence shown here is derived from an EMBL/GenBank/DDBJ whole genome shotgun (WGS) entry which is preliminary data.</text>
</comment>
<reference evidence="1" key="1">
    <citation type="submission" date="2022-01" db="EMBL/GenBank/DDBJ databases">
        <title>Genome assemble of Metamasius hemipterus Nardonella endosymbiont.</title>
        <authorList>
            <person name="Palmieri L."/>
            <person name="Pavarini R."/>
            <person name="Sharma P."/>
        </authorList>
    </citation>
    <scope>NUCLEOTIDE SEQUENCE [LARGE SCALE GENOMIC DNA]</scope>
    <source>
        <strain evidence="1">NARMHE1</strain>
    </source>
</reference>
<evidence type="ECO:0000313" key="2">
    <source>
        <dbReference type="Proteomes" id="UP001203831"/>
    </source>
</evidence>
<dbReference type="EMBL" id="JAKMAI010000007">
    <property type="protein sequence ID" value="MCM0158347.1"/>
    <property type="molecule type" value="Genomic_DNA"/>
</dbReference>
<dbReference type="Proteomes" id="UP001203831">
    <property type="component" value="Unassembled WGS sequence"/>
</dbReference>
<sequence>MRKFHADSPSTSQTNIDQHIICPLCSVVEKFFYYDELNNHLTITHNIPIKKSVLNFRSFEEFAAWRGQEKRELDYVCQKKKETD</sequence>
<accession>A0ABT0TWH8</accession>
<dbReference type="RefSeq" id="WP_250672693.1">
    <property type="nucleotide sequence ID" value="NZ_JAKMAI010000007.1"/>
</dbReference>
<name>A0ABT0TWH8_9GAMM</name>
<organism evidence="1 2">
    <name type="scientific">endosymbiont of Metamasius hemipterus</name>
    <dbReference type="NCBI Taxonomy" id="204627"/>
    <lineage>
        <taxon>Bacteria</taxon>
        <taxon>Pseudomonadati</taxon>
        <taxon>Pseudomonadota</taxon>
        <taxon>Gammaproteobacteria</taxon>
        <taxon>Candidatus Nardonella</taxon>
    </lineage>
</organism>
<evidence type="ECO:0000313" key="1">
    <source>
        <dbReference type="EMBL" id="MCM0158347.1"/>
    </source>
</evidence>
<gene>
    <name evidence="1" type="ORF">L7J86_00950</name>
</gene>
<protein>
    <submittedName>
        <fullName evidence="1">Uncharacterized protein</fullName>
    </submittedName>
</protein>
<proteinExistence type="predicted"/>